<dbReference type="Pfam" id="PF00383">
    <property type="entry name" value="dCMP_cyt_deam_1"/>
    <property type="match status" value="1"/>
</dbReference>
<dbReference type="InterPro" id="IPR016193">
    <property type="entry name" value="Cytidine_deaminase-like"/>
</dbReference>
<evidence type="ECO:0000313" key="5">
    <source>
        <dbReference type="Proteomes" id="UP000673975"/>
    </source>
</evidence>
<reference evidence="4" key="1">
    <citation type="submission" date="2021-02" db="EMBL/GenBank/DDBJ databases">
        <title>Natronogracilivirga saccharolytica gen. nov. sp. nov. a new anaerobic, haloalkiliphilic carbohydrate-fermenting bacterium from soda lake and proposing of Cyclonatronumiaceae fam. nov. in the phylum Balneolaeota.</title>
        <authorList>
            <person name="Zhilina T.N."/>
            <person name="Sorokin D.Y."/>
            <person name="Zavarzina D.G."/>
            <person name="Toshchakov S.V."/>
            <person name="Kublanov I.V."/>
        </authorList>
    </citation>
    <scope>NUCLEOTIDE SEQUENCE</scope>
    <source>
        <strain evidence="4">Z-1702</strain>
    </source>
</reference>
<dbReference type="Pfam" id="PF08547">
    <property type="entry name" value="CIA30"/>
    <property type="match status" value="2"/>
</dbReference>
<protein>
    <submittedName>
        <fullName evidence="4">CIA30 family protein</fullName>
    </submittedName>
</protein>
<evidence type="ECO:0000259" key="3">
    <source>
        <dbReference type="PROSITE" id="PS51747"/>
    </source>
</evidence>
<dbReference type="GO" id="GO:0016787">
    <property type="term" value="F:hydrolase activity"/>
    <property type="evidence" value="ECO:0007669"/>
    <property type="project" value="InterPro"/>
</dbReference>
<dbReference type="InterPro" id="IPR013857">
    <property type="entry name" value="NADH-UbQ_OxRdtase-assoc_prot30"/>
</dbReference>
<dbReference type="Proteomes" id="UP000673975">
    <property type="component" value="Unassembled WGS sequence"/>
</dbReference>
<organism evidence="4 5">
    <name type="scientific">Natronogracilivirga saccharolytica</name>
    <dbReference type="NCBI Taxonomy" id="2812953"/>
    <lineage>
        <taxon>Bacteria</taxon>
        <taxon>Pseudomonadati</taxon>
        <taxon>Balneolota</taxon>
        <taxon>Balneolia</taxon>
        <taxon>Balneolales</taxon>
        <taxon>Cyclonatronaceae</taxon>
        <taxon>Natronogracilivirga</taxon>
    </lineage>
</organism>
<comment type="caution">
    <text evidence="4">The sequence shown here is derived from an EMBL/GenBank/DDBJ whole genome shotgun (WGS) entry which is preliminary data.</text>
</comment>
<sequence length="356" mass="38440">MKNRHKSTSSRNPGEIPEHDYLAMLTGLTHSGILWEPVNDTVMGGRSHSNAGFNSSGQLCFHGQVSLENNGGFASVRTRCRLGLGGFAGFRLRLAGDGKRYSFRIKTGKDGQLHRFSYEAVFDTRDALHSDHSGCWKNPGTTGLSDRSLSLADDSHEEIWLPFDRFRPVFRGRQVPDAPDLDPSDSGEVSLMIKDGQEGSFELQVSDIAAYRLPQENEQQWMELALAMAGESGTPYGAVIVGPDDRIISKAGNRVGAASDASAHAEIEAIRKAGKKQGSAGLSGCRLFTTVEPCPMCMSAVIWAGISEVYYGAGIPDVVAAGGKQIMMRAAELAGRTPDSPVLYEGLCRDACIRKL</sequence>
<dbReference type="SUPFAM" id="SSF53927">
    <property type="entry name" value="Cytidine deaminase-like"/>
    <property type="match status" value="1"/>
</dbReference>
<feature type="domain" description="CMP/dCMP-type deaminase" evidence="3">
    <location>
        <begin position="216"/>
        <end position="325"/>
    </location>
</feature>
<dbReference type="PANTHER" id="PTHR11079:SF162">
    <property type="entry name" value="RIBOFLAVIN BIOSYNTHESIS PROTEIN PYRD, CHLOROPLASTIC"/>
    <property type="match status" value="1"/>
</dbReference>
<dbReference type="SUPFAM" id="SSF49785">
    <property type="entry name" value="Galactose-binding domain-like"/>
    <property type="match status" value="1"/>
</dbReference>
<dbReference type="InterPro" id="IPR008979">
    <property type="entry name" value="Galactose-bd-like_sf"/>
</dbReference>
<keyword evidence="1" id="KW-0479">Metal-binding</keyword>
<keyword evidence="2" id="KW-0862">Zinc</keyword>
<evidence type="ECO:0000256" key="1">
    <source>
        <dbReference type="ARBA" id="ARBA00022723"/>
    </source>
</evidence>
<evidence type="ECO:0000313" key="4">
    <source>
        <dbReference type="EMBL" id="MBP3193520.1"/>
    </source>
</evidence>
<name>A0A8J7UVJ4_9BACT</name>
<evidence type="ECO:0000256" key="2">
    <source>
        <dbReference type="ARBA" id="ARBA00022833"/>
    </source>
</evidence>
<dbReference type="InterPro" id="IPR002125">
    <property type="entry name" value="CMP_dCMP_dom"/>
</dbReference>
<dbReference type="RefSeq" id="WP_210512977.1">
    <property type="nucleotide sequence ID" value="NZ_JAFIDN010000011.1"/>
</dbReference>
<gene>
    <name evidence="4" type="ORF">NATSA_12665</name>
</gene>
<dbReference type="PROSITE" id="PS00903">
    <property type="entry name" value="CYT_DCMP_DEAMINASES_1"/>
    <property type="match status" value="1"/>
</dbReference>
<dbReference type="AlphaFoldDB" id="A0A8J7UVJ4"/>
<dbReference type="EMBL" id="JAFIDN010000011">
    <property type="protein sequence ID" value="MBP3193520.1"/>
    <property type="molecule type" value="Genomic_DNA"/>
</dbReference>
<dbReference type="CDD" id="cd01285">
    <property type="entry name" value="nucleoside_deaminase"/>
    <property type="match status" value="1"/>
</dbReference>
<dbReference type="GO" id="GO:0008270">
    <property type="term" value="F:zinc ion binding"/>
    <property type="evidence" value="ECO:0007669"/>
    <property type="project" value="InterPro"/>
</dbReference>
<proteinExistence type="predicted"/>
<accession>A0A8J7UVJ4</accession>
<dbReference type="PANTHER" id="PTHR11079">
    <property type="entry name" value="CYTOSINE DEAMINASE FAMILY MEMBER"/>
    <property type="match status" value="1"/>
</dbReference>
<dbReference type="Gene3D" id="3.40.140.10">
    <property type="entry name" value="Cytidine Deaminase, domain 2"/>
    <property type="match status" value="1"/>
</dbReference>
<keyword evidence="5" id="KW-1185">Reference proteome</keyword>
<dbReference type="PROSITE" id="PS51747">
    <property type="entry name" value="CYT_DCMP_DEAMINASES_2"/>
    <property type="match status" value="1"/>
</dbReference>
<dbReference type="InterPro" id="IPR016192">
    <property type="entry name" value="APOBEC/CMP_deaminase_Zn-bd"/>
</dbReference>